<dbReference type="Proteomes" id="UP000814140">
    <property type="component" value="Unassembled WGS sequence"/>
</dbReference>
<evidence type="ECO:0000313" key="1">
    <source>
        <dbReference type="EMBL" id="KAI0056346.1"/>
    </source>
</evidence>
<accession>A0ACB8SKX1</accession>
<gene>
    <name evidence="1" type="ORF">BV25DRAFT_1832348</name>
</gene>
<keyword evidence="2" id="KW-1185">Reference proteome</keyword>
<reference evidence="1" key="2">
    <citation type="journal article" date="2022" name="New Phytol.">
        <title>Evolutionary transition to the ectomycorrhizal habit in the genomes of a hyperdiverse lineage of mushroom-forming fungi.</title>
        <authorList>
            <person name="Looney B."/>
            <person name="Miyauchi S."/>
            <person name="Morin E."/>
            <person name="Drula E."/>
            <person name="Courty P.E."/>
            <person name="Kohler A."/>
            <person name="Kuo A."/>
            <person name="LaButti K."/>
            <person name="Pangilinan J."/>
            <person name="Lipzen A."/>
            <person name="Riley R."/>
            <person name="Andreopoulos W."/>
            <person name="He G."/>
            <person name="Johnson J."/>
            <person name="Nolan M."/>
            <person name="Tritt A."/>
            <person name="Barry K.W."/>
            <person name="Grigoriev I.V."/>
            <person name="Nagy L.G."/>
            <person name="Hibbett D."/>
            <person name="Henrissat B."/>
            <person name="Matheny P.B."/>
            <person name="Labbe J."/>
            <person name="Martin F.M."/>
        </authorList>
    </citation>
    <scope>NUCLEOTIDE SEQUENCE</scope>
    <source>
        <strain evidence="1">HHB10654</strain>
    </source>
</reference>
<evidence type="ECO:0000313" key="2">
    <source>
        <dbReference type="Proteomes" id="UP000814140"/>
    </source>
</evidence>
<name>A0ACB8SKX1_9AGAM</name>
<protein>
    <submittedName>
        <fullName evidence="1">Uncharacterized protein</fullName>
    </submittedName>
</protein>
<reference evidence="1" key="1">
    <citation type="submission" date="2021-03" db="EMBL/GenBank/DDBJ databases">
        <authorList>
            <consortium name="DOE Joint Genome Institute"/>
            <person name="Ahrendt S."/>
            <person name="Looney B.P."/>
            <person name="Miyauchi S."/>
            <person name="Morin E."/>
            <person name="Drula E."/>
            <person name="Courty P.E."/>
            <person name="Chicoki N."/>
            <person name="Fauchery L."/>
            <person name="Kohler A."/>
            <person name="Kuo A."/>
            <person name="Labutti K."/>
            <person name="Pangilinan J."/>
            <person name="Lipzen A."/>
            <person name="Riley R."/>
            <person name="Andreopoulos W."/>
            <person name="He G."/>
            <person name="Johnson J."/>
            <person name="Barry K.W."/>
            <person name="Grigoriev I.V."/>
            <person name="Nagy L."/>
            <person name="Hibbett D."/>
            <person name="Henrissat B."/>
            <person name="Matheny P.B."/>
            <person name="Labbe J."/>
            <person name="Martin F."/>
        </authorList>
    </citation>
    <scope>NUCLEOTIDE SEQUENCE</scope>
    <source>
        <strain evidence="1">HHB10654</strain>
    </source>
</reference>
<comment type="caution">
    <text evidence="1">The sequence shown here is derived from an EMBL/GenBank/DDBJ whole genome shotgun (WGS) entry which is preliminary data.</text>
</comment>
<dbReference type="EMBL" id="MU277266">
    <property type="protein sequence ID" value="KAI0056346.1"/>
    <property type="molecule type" value="Genomic_DNA"/>
</dbReference>
<sequence>MSQLPAFHSFPPNYSQVSSDMQSYSKILVILMLGAFTLSSAAPLDRRQGSLPLPTLPTLPTLPLPTFPALPIPTTLISVPLPVLTSFPAILPSATVPPIPSLKKRQLTSVVPDVETLVSDLASESTFYSSCLMHTRSTRSCHSHIFGSPSGPQRDHDSSKRRARRSRRYALQITGTEGDLTALVTDLLDAGASSPRTDQTSLLIQNALLVSSLETRQDVSGDITAIINDILSARMSTSSFLRVPASTDTAPFSTLSVPSTLTARQIAQTVSDATGDVTGVVGTAAGDVSGLGGDADGDATSVVGDVSATLGDIAAPVSAA</sequence>
<proteinExistence type="predicted"/>
<organism evidence="1 2">
    <name type="scientific">Artomyces pyxidatus</name>
    <dbReference type="NCBI Taxonomy" id="48021"/>
    <lineage>
        <taxon>Eukaryota</taxon>
        <taxon>Fungi</taxon>
        <taxon>Dikarya</taxon>
        <taxon>Basidiomycota</taxon>
        <taxon>Agaricomycotina</taxon>
        <taxon>Agaricomycetes</taxon>
        <taxon>Russulales</taxon>
        <taxon>Auriscalpiaceae</taxon>
        <taxon>Artomyces</taxon>
    </lineage>
</organism>